<gene>
    <name evidence="2" type="ORF">NCTC10801_02330</name>
</gene>
<accession>A0A380U1H9</accession>
<sequence>MLLLKKSGKLLSELKEVSFKLEKDIQQLFEENLPLITQYQFIASEFSIKNSRIDTLAFDPENKAFVIIEYKRSQNLSVVDQGISYLNLMLEYKADFIVEYNETQKTTLKRDEVDWSQSKVIFVSTAFSDFQVQASNFKDLPIELWQVSQFEEGIIVINPIKKSKSAPSIKQIETKEISSLVALNAEIKVYNEQDHLDDKNDEIKELYNEFKQAILRLEPEIEVIAKKVYIAFKKNKNIVDISIHKKALKLWINLAKGELDDPKQLTQDVSKTGHHGNGDYQLTVFDTKNLEYIMSLIKQVL</sequence>
<keyword evidence="3" id="KW-1185">Reference proteome</keyword>
<dbReference type="InterPro" id="IPR043714">
    <property type="entry name" value="DUF5655"/>
</dbReference>
<dbReference type="AlphaFoldDB" id="A0A380U1H9"/>
<dbReference type="GO" id="GO:0003676">
    <property type="term" value="F:nucleic acid binding"/>
    <property type="evidence" value="ECO:0007669"/>
    <property type="project" value="InterPro"/>
</dbReference>
<proteinExistence type="predicted"/>
<evidence type="ECO:0000259" key="1">
    <source>
        <dbReference type="Pfam" id="PF18899"/>
    </source>
</evidence>
<protein>
    <submittedName>
        <fullName evidence="2">Uncharacterized conserved protein</fullName>
    </submittedName>
</protein>
<evidence type="ECO:0000313" key="2">
    <source>
        <dbReference type="EMBL" id="SUT94919.1"/>
    </source>
</evidence>
<dbReference type="EMBL" id="UFRQ01000003">
    <property type="protein sequence ID" value="SUT94919.1"/>
    <property type="molecule type" value="Genomic_DNA"/>
</dbReference>
<name>A0A380U1H9_9PAST</name>
<reference evidence="2 3" key="1">
    <citation type="submission" date="2018-06" db="EMBL/GenBank/DDBJ databases">
        <authorList>
            <consortium name="Pathogen Informatics"/>
            <person name="Doyle S."/>
        </authorList>
    </citation>
    <scope>NUCLEOTIDE SEQUENCE [LARGE SCALE GENOMIC DNA]</scope>
    <source>
        <strain evidence="2 3">NCTC10801</strain>
    </source>
</reference>
<dbReference type="OrthoDB" id="9798761at2"/>
<dbReference type="Pfam" id="PF18899">
    <property type="entry name" value="DUF5655"/>
    <property type="match status" value="1"/>
</dbReference>
<organism evidence="2 3">
    <name type="scientific">[Actinobacillus] rossii</name>
    <dbReference type="NCBI Taxonomy" id="123820"/>
    <lineage>
        <taxon>Bacteria</taxon>
        <taxon>Pseudomonadati</taxon>
        <taxon>Pseudomonadota</taxon>
        <taxon>Gammaproteobacteria</taxon>
        <taxon>Pasteurellales</taxon>
        <taxon>Pasteurellaceae</taxon>
    </lineage>
</organism>
<evidence type="ECO:0000313" key="3">
    <source>
        <dbReference type="Proteomes" id="UP000254649"/>
    </source>
</evidence>
<dbReference type="Proteomes" id="UP000254649">
    <property type="component" value="Unassembled WGS sequence"/>
</dbReference>
<feature type="domain" description="DUF5655" evidence="1">
    <location>
        <begin position="193"/>
        <end position="299"/>
    </location>
</feature>
<dbReference type="InterPro" id="IPR011856">
    <property type="entry name" value="tRNA_endonuc-like_dom_sf"/>
</dbReference>
<dbReference type="Gene3D" id="3.40.1350.10">
    <property type="match status" value="1"/>
</dbReference>